<evidence type="ECO:0000259" key="2">
    <source>
        <dbReference type="Pfam" id="PF10882"/>
    </source>
</evidence>
<name>A0ABY5P4V8_9LACT</name>
<evidence type="ECO:0000259" key="3">
    <source>
        <dbReference type="Pfam" id="PF19124"/>
    </source>
</evidence>
<keyword evidence="1" id="KW-0812">Transmembrane</keyword>
<dbReference type="InterPro" id="IPR027783">
    <property type="entry name" value="Bacterial_PH-related"/>
</dbReference>
<feature type="transmembrane region" description="Helical" evidence="1">
    <location>
        <begin position="55"/>
        <end position="73"/>
    </location>
</feature>
<evidence type="ECO:0000313" key="5">
    <source>
        <dbReference type="Proteomes" id="UP001315967"/>
    </source>
</evidence>
<evidence type="ECO:0000313" key="4">
    <source>
        <dbReference type="EMBL" id="UUX33584.1"/>
    </source>
</evidence>
<dbReference type="RefSeq" id="WP_313793086.1">
    <property type="nucleotide sequence ID" value="NZ_CP102453.1"/>
</dbReference>
<dbReference type="EMBL" id="CP102453">
    <property type="protein sequence ID" value="UUX33584.1"/>
    <property type="molecule type" value="Genomic_DNA"/>
</dbReference>
<reference evidence="4 5" key="1">
    <citation type="submission" date="2022-08" db="EMBL/GenBank/DDBJ databases">
        <title>Aerococcaceae sp. nov isolated from spoiled eye mask.</title>
        <authorList>
            <person name="Zhou G."/>
            <person name="Xie X.-B."/>
            <person name="Shi Q.-S."/>
            <person name="Wang Y.-S."/>
            <person name="Wen X."/>
            <person name="Peng H."/>
            <person name="Yang X.-J."/>
            <person name="Tao H.-B."/>
            <person name="Huang X.-M."/>
        </authorList>
    </citation>
    <scope>NUCLEOTIDE SEQUENCE [LARGE SCALE GENOMIC DNA]</scope>
    <source>
        <strain evidence="5">DM20194951</strain>
    </source>
</reference>
<feature type="transmembrane region" description="Helical" evidence="1">
    <location>
        <begin position="319"/>
        <end position="343"/>
    </location>
</feature>
<sequence length="453" mass="51619">MMGIFFIGLIVILTLMIIGGSQYQNFQLVGVVLAPDHAASPAVSDLQKRFRKEQIGIAVVFILLFLLTQTTIFQGQRDFWQLILLFVYLVVAFLPMYQLHRKLTKLKQEKGWMYQSNKRLADLSVTREKGKAAPANYWVWLIWLLSWLPLGMVAIGGQGWEAWLPALVIPIVLIVLPLTYPATIRSRTPFISEDSDVAKHYMRHFERIHGIGYIALTLSVSLFFIGIMALMLWNPQSLLVIPLTLVFLVVITAIMLITFSRSRALLKEIADIQDWQMTDSQSKFVWGFYYNSEDSRLFVPKQFTGMGTTINAAHPAGKIILVVTGILIVALIIWVLVLTLATFQINITADTLAVDVPMYSIEVPLADIEAIELVEGPLEGVRTNGYGGQDKAYGYFTMEDYGSTRWYVYPDNDWYIELLLADTYDPQWLIYNEQTFEETEAVYQQLLDAWEAQ</sequence>
<dbReference type="Pfam" id="PF10882">
    <property type="entry name" value="bPH_5"/>
    <property type="match status" value="1"/>
</dbReference>
<keyword evidence="1" id="KW-0472">Membrane</keyword>
<accession>A0ABY5P4V8</accession>
<dbReference type="InterPro" id="IPR043831">
    <property type="entry name" value="DUF5808"/>
</dbReference>
<feature type="domain" description="DUF5808" evidence="3">
    <location>
        <begin position="293"/>
        <end position="318"/>
    </location>
</feature>
<keyword evidence="1" id="KW-1133">Transmembrane helix</keyword>
<feature type="transmembrane region" description="Helical" evidence="1">
    <location>
        <begin position="239"/>
        <end position="259"/>
    </location>
</feature>
<proteinExistence type="predicted"/>
<keyword evidence="5" id="KW-1185">Reference proteome</keyword>
<feature type="transmembrane region" description="Helical" evidence="1">
    <location>
        <begin position="6"/>
        <end position="34"/>
    </location>
</feature>
<feature type="domain" description="Bacterial Pleckstrin homology" evidence="2">
    <location>
        <begin position="345"/>
        <end position="409"/>
    </location>
</feature>
<feature type="transmembrane region" description="Helical" evidence="1">
    <location>
        <begin position="162"/>
        <end position="180"/>
    </location>
</feature>
<protein>
    <submittedName>
        <fullName evidence="4">DUF5808 domain-containing protein</fullName>
    </submittedName>
</protein>
<organism evidence="4 5">
    <name type="scientific">Fundicoccus culcitae</name>
    <dbReference type="NCBI Taxonomy" id="2969821"/>
    <lineage>
        <taxon>Bacteria</taxon>
        <taxon>Bacillati</taxon>
        <taxon>Bacillota</taxon>
        <taxon>Bacilli</taxon>
        <taxon>Lactobacillales</taxon>
        <taxon>Aerococcaceae</taxon>
        <taxon>Fundicoccus</taxon>
    </lineage>
</organism>
<evidence type="ECO:0000256" key="1">
    <source>
        <dbReference type="SAM" id="Phobius"/>
    </source>
</evidence>
<dbReference type="Pfam" id="PF19124">
    <property type="entry name" value="DUF5808"/>
    <property type="match status" value="1"/>
</dbReference>
<feature type="transmembrane region" description="Helical" evidence="1">
    <location>
        <begin position="211"/>
        <end position="233"/>
    </location>
</feature>
<gene>
    <name evidence="4" type="ORF">NRE15_11855</name>
</gene>
<feature type="transmembrane region" description="Helical" evidence="1">
    <location>
        <begin position="137"/>
        <end position="156"/>
    </location>
</feature>
<feature type="transmembrane region" description="Helical" evidence="1">
    <location>
        <begin position="79"/>
        <end position="97"/>
    </location>
</feature>
<dbReference type="Proteomes" id="UP001315967">
    <property type="component" value="Chromosome"/>
</dbReference>